<keyword evidence="1" id="KW-0812">Transmembrane</keyword>
<evidence type="ECO:0000313" key="4">
    <source>
        <dbReference type="Proteomes" id="UP000018838"/>
    </source>
</evidence>
<feature type="chain" id="PRO_5004786168" evidence="2">
    <location>
        <begin position="22"/>
        <end position="244"/>
    </location>
</feature>
<dbReference type="EMBL" id="CP004006">
    <property type="protein sequence ID" value="AHE68404.1"/>
    <property type="molecule type" value="Genomic_DNA"/>
</dbReference>
<dbReference type="STRING" id="1268635.Loa_02876"/>
<dbReference type="eggNOG" id="COG3637">
    <property type="taxonomic scope" value="Bacteria"/>
</dbReference>
<reference evidence="3 4" key="1">
    <citation type="journal article" date="2013" name="Int. J. Med. Microbiol.">
        <title>Legionella oakridgensis ATCC 33761 genome sequence and phenotypic characterization reveals its replication capacity in amoebae.</title>
        <authorList>
            <person name="Brzuszkiewicz E."/>
            <person name="Schulz T."/>
            <person name="Rydzewski K."/>
            <person name="Daniel R."/>
            <person name="Gillmaier N."/>
            <person name="Dittmann C."/>
            <person name="Holland G."/>
            <person name="Schunder E."/>
            <person name="Lautner M."/>
            <person name="Eisenreich W."/>
            <person name="Luck C."/>
            <person name="Heuner K."/>
        </authorList>
    </citation>
    <scope>NUCLEOTIDE SEQUENCE [LARGE SCALE GENOMIC DNA]</scope>
    <source>
        <strain>OR-10</strain>
        <strain evidence="4">ATCC 33761</strain>
    </source>
</reference>
<dbReference type="KEGG" id="lok:Loa_02876"/>
<evidence type="ECO:0000313" key="3">
    <source>
        <dbReference type="EMBL" id="AHE68404.1"/>
    </source>
</evidence>
<keyword evidence="4" id="KW-1185">Reference proteome</keyword>
<feature type="transmembrane region" description="Helical" evidence="1">
    <location>
        <begin position="202"/>
        <end position="221"/>
    </location>
</feature>
<name>W0BJ17_9GAMM</name>
<organism evidence="3 4">
    <name type="scientific">Legionella oakridgensis ATCC 33761 = DSM 21215</name>
    <dbReference type="NCBI Taxonomy" id="1268635"/>
    <lineage>
        <taxon>Bacteria</taxon>
        <taxon>Pseudomonadati</taxon>
        <taxon>Pseudomonadota</taxon>
        <taxon>Gammaproteobacteria</taxon>
        <taxon>Legionellales</taxon>
        <taxon>Legionellaceae</taxon>
        <taxon>Legionella</taxon>
    </lineage>
</organism>
<dbReference type="Proteomes" id="UP000018838">
    <property type="component" value="Chromosome"/>
</dbReference>
<keyword evidence="2" id="KW-0732">Signal</keyword>
<feature type="signal peptide" evidence="2">
    <location>
        <begin position="1"/>
        <end position="21"/>
    </location>
</feature>
<dbReference type="PATRIC" id="fig|1268635.3.peg.2953"/>
<keyword evidence="1" id="KW-1133">Transmembrane helix</keyword>
<evidence type="ECO:0000256" key="1">
    <source>
        <dbReference type="SAM" id="Phobius"/>
    </source>
</evidence>
<gene>
    <name evidence="3" type="ORF">Loa_02876</name>
</gene>
<accession>W0BJ17</accession>
<keyword evidence="1" id="KW-0472">Membrane</keyword>
<evidence type="ECO:0000256" key="2">
    <source>
        <dbReference type="SAM" id="SignalP"/>
    </source>
</evidence>
<proteinExistence type="predicted"/>
<sequence length="244" mass="26745">MKNISKIVALCCVLPSMNGTAGTMGAEEVQYHWKPVIGVSVSPSWASGGETQTFFLQPDIEKTYTANKETSSFATGELFLGLQKNLSTNFIGQFGLAINATGNAGLSGDIWEDADPDFNNFTYNYKINHVGVALKGRIIGFAERFLQPYVSGSLGVGFNRAHDFLLPLKFSKKFLHQILELIPRQHLVIPLEPASKNHCRLIGKRGLVMSLLIGVAIIWLVHRASHSMKDCSSVISTFSNCNLP</sequence>
<dbReference type="HOGENOM" id="CLU_1136926_0_0_6"/>
<dbReference type="AlphaFoldDB" id="W0BJ17"/>
<dbReference type="RefSeq" id="WP_238551269.1">
    <property type="nucleotide sequence ID" value="NZ_CP004006.1"/>
</dbReference>
<protein>
    <submittedName>
        <fullName evidence="3">Uncharacterized protein</fullName>
    </submittedName>
</protein>